<proteinExistence type="predicted"/>
<sequence length="103" mass="11132">MLADERAHLERLLAEVGRRDVVREAGDEHADRDDGAQPLTAEEADEAVASGLRNRLAAISRAEARLEAGTYGRSVKSGDLIPDERLEADPAAELTVEEAAARR</sequence>
<protein>
    <submittedName>
        <fullName evidence="3">TraR/DksA family transcriptional regulator</fullName>
    </submittedName>
</protein>
<reference evidence="3 4" key="1">
    <citation type="submission" date="2019-11" db="EMBL/GenBank/DDBJ databases">
        <title>Acidiferrimicrobium australis gen. nov., sp. nov., an acidophilic and obligately heterotrophic, member of the Actinobacteria that catalyses dissimilatory oxido- reduction of iron isolated from metal-rich acidic water in Chile.</title>
        <authorList>
            <person name="Gonzalez D."/>
            <person name="Huber K."/>
            <person name="Hedrich S."/>
            <person name="Rojas-Villalobos C."/>
            <person name="Quatrini R."/>
            <person name="Dinamarca M.A."/>
            <person name="Schwarz A."/>
            <person name="Canales C."/>
            <person name="Nancucheo I."/>
        </authorList>
    </citation>
    <scope>NUCLEOTIDE SEQUENCE [LARGE SCALE GENOMIC DNA]</scope>
    <source>
        <strain evidence="3 4">USS-CCA1</strain>
    </source>
</reference>
<dbReference type="PANTHER" id="PTHR33823">
    <property type="entry name" value="RNA POLYMERASE-BINDING TRANSCRIPTION FACTOR DKSA-RELATED"/>
    <property type="match status" value="1"/>
</dbReference>
<evidence type="ECO:0000256" key="1">
    <source>
        <dbReference type="PROSITE-ProRule" id="PRU00510"/>
    </source>
</evidence>
<dbReference type="Gene3D" id="1.20.120.910">
    <property type="entry name" value="DksA, coiled-coil domain"/>
    <property type="match status" value="1"/>
</dbReference>
<dbReference type="PROSITE" id="PS51128">
    <property type="entry name" value="ZF_DKSA_2"/>
    <property type="match status" value="1"/>
</dbReference>
<evidence type="ECO:0000313" key="3">
    <source>
        <dbReference type="EMBL" id="MST32709.1"/>
    </source>
</evidence>
<name>A0ABW9QTF1_9ACTN</name>
<evidence type="ECO:0000256" key="2">
    <source>
        <dbReference type="SAM" id="MobiDB-lite"/>
    </source>
</evidence>
<gene>
    <name evidence="3" type="ORF">GHK86_08240</name>
</gene>
<comment type="caution">
    <text evidence="3">The sequence shown here is derived from an EMBL/GenBank/DDBJ whole genome shotgun (WGS) entry which is preliminary data.</text>
</comment>
<feature type="compositionally biased region" description="Basic and acidic residues" evidence="2">
    <location>
        <begin position="20"/>
        <end position="35"/>
    </location>
</feature>
<feature type="region of interest" description="Disordered" evidence="2">
    <location>
        <begin position="20"/>
        <end position="47"/>
    </location>
</feature>
<evidence type="ECO:0000313" key="4">
    <source>
        <dbReference type="Proteomes" id="UP000437736"/>
    </source>
</evidence>
<dbReference type="Proteomes" id="UP000437736">
    <property type="component" value="Unassembled WGS sequence"/>
</dbReference>
<keyword evidence="4" id="KW-1185">Reference proteome</keyword>
<organism evidence="3 4">
    <name type="scientific">Acidiferrimicrobium australe</name>
    <dbReference type="NCBI Taxonomy" id="2664430"/>
    <lineage>
        <taxon>Bacteria</taxon>
        <taxon>Bacillati</taxon>
        <taxon>Actinomycetota</taxon>
        <taxon>Acidimicrobiia</taxon>
        <taxon>Acidimicrobiales</taxon>
        <taxon>Acidimicrobiaceae</taxon>
        <taxon>Acidiferrimicrobium</taxon>
    </lineage>
</organism>
<dbReference type="PANTHER" id="PTHR33823:SF4">
    <property type="entry name" value="GENERAL STRESS PROTEIN 16O"/>
    <property type="match status" value="1"/>
</dbReference>
<dbReference type="EMBL" id="WJHE01000366">
    <property type="protein sequence ID" value="MST32709.1"/>
    <property type="molecule type" value="Genomic_DNA"/>
</dbReference>
<accession>A0ABW9QTF1</accession>
<feature type="region of interest" description="Disordered" evidence="2">
    <location>
        <begin position="72"/>
        <end position="103"/>
    </location>
</feature>
<feature type="zinc finger region" description="dksA C4-type" evidence="1">
    <location>
        <begin position="74"/>
        <end position="98"/>
    </location>
</feature>